<dbReference type="EMBL" id="DPRK01000155">
    <property type="protein sequence ID" value="HCY81857.1"/>
    <property type="molecule type" value="Genomic_DNA"/>
</dbReference>
<evidence type="ECO:0000313" key="1">
    <source>
        <dbReference type="EMBL" id="HCY81857.1"/>
    </source>
</evidence>
<reference evidence="1 2" key="1">
    <citation type="journal article" date="2018" name="Nat. Biotechnol.">
        <title>A standardized bacterial taxonomy based on genome phylogeny substantially revises the tree of life.</title>
        <authorList>
            <person name="Parks D.H."/>
            <person name="Chuvochina M."/>
            <person name="Waite D.W."/>
            <person name="Rinke C."/>
            <person name="Skarshewski A."/>
            <person name="Chaumeil P.A."/>
            <person name="Hugenholtz P."/>
        </authorList>
    </citation>
    <scope>NUCLEOTIDE SEQUENCE [LARGE SCALE GENOMIC DNA]</scope>
    <source>
        <strain evidence="1">UBA10227</strain>
    </source>
</reference>
<feature type="non-terminal residue" evidence="1">
    <location>
        <position position="1"/>
    </location>
</feature>
<protein>
    <submittedName>
        <fullName evidence="1">Uncharacterized protein</fullName>
    </submittedName>
</protein>
<sequence>PTGSGTRKKIAGNTTSNNLFRFTRDGNNKITYRGKKTRYFQVAGSVSYQGSDDMTIILYIAKNNNVILETKVYGRATTGFFTNAGILALPVIGTVEMKTGDFIEIWAERYSGSGNMQTVSLNLIAR</sequence>
<gene>
    <name evidence="1" type="ORF">DHV22_09795</name>
</gene>
<evidence type="ECO:0000313" key="2">
    <source>
        <dbReference type="Proteomes" id="UP000263268"/>
    </source>
</evidence>
<comment type="caution">
    <text evidence="1">The sequence shown here is derived from an EMBL/GenBank/DDBJ whole genome shotgun (WGS) entry which is preliminary data.</text>
</comment>
<dbReference type="AlphaFoldDB" id="A0A3D6BT65"/>
<dbReference type="Proteomes" id="UP000263268">
    <property type="component" value="Unassembled WGS sequence"/>
</dbReference>
<accession>A0A3D6BT65</accession>
<organism evidence="1 2">
    <name type="scientific">Xanthomarina gelatinilytica</name>
    <dbReference type="NCBI Taxonomy" id="1137281"/>
    <lineage>
        <taxon>Bacteria</taxon>
        <taxon>Pseudomonadati</taxon>
        <taxon>Bacteroidota</taxon>
        <taxon>Flavobacteriia</taxon>
        <taxon>Flavobacteriales</taxon>
        <taxon>Flavobacteriaceae</taxon>
        <taxon>Xanthomarina</taxon>
    </lineage>
</organism>
<name>A0A3D6BT65_9FLAO</name>
<proteinExistence type="predicted"/>